<comment type="function">
    <text evidence="7">May be involved in the degradation of misfolded endoplasmic reticulum (ER) luminal proteins.</text>
</comment>
<reference evidence="9 10" key="1">
    <citation type="submission" date="2018-05" db="EMBL/GenBank/DDBJ databases">
        <title>Genome sequencing and assembly of the regulated plant pathogen Lachnellula willkommii and related sister species for the development of diagnostic species identification markers.</title>
        <authorList>
            <person name="Giroux E."/>
            <person name="Bilodeau G."/>
        </authorList>
    </citation>
    <scope>NUCLEOTIDE SEQUENCE [LARGE SCALE GENOMIC DNA]</scope>
    <source>
        <strain evidence="9 10">CBS 172.35</strain>
    </source>
</reference>
<keyword evidence="5 7" id="KW-1133">Transmembrane helix</keyword>
<proteinExistence type="inferred from homology"/>
<protein>
    <recommendedName>
        <fullName evidence="7">Derlin</fullName>
    </recommendedName>
</protein>
<comment type="caution">
    <text evidence="9">The sequence shown here is derived from an EMBL/GenBank/DDBJ whole genome shotgun (WGS) entry which is preliminary data.</text>
</comment>
<evidence type="ECO:0000256" key="1">
    <source>
        <dbReference type="ARBA" id="ARBA00004477"/>
    </source>
</evidence>
<dbReference type="AlphaFoldDB" id="A0A559MF68"/>
<evidence type="ECO:0000256" key="5">
    <source>
        <dbReference type="ARBA" id="ARBA00022989"/>
    </source>
</evidence>
<dbReference type="PANTHER" id="PTHR11009">
    <property type="entry name" value="DER1-LIKE PROTEIN, DERLIN"/>
    <property type="match status" value="1"/>
</dbReference>
<feature type="transmembrane region" description="Helical" evidence="7">
    <location>
        <begin position="52"/>
        <end position="75"/>
    </location>
</feature>
<gene>
    <name evidence="9" type="primary">DERL1</name>
    <name evidence="9" type="ORF">LAWI1_G001953</name>
</gene>
<keyword evidence="10" id="KW-1185">Reference proteome</keyword>
<dbReference type="EMBL" id="QGML01000508">
    <property type="protein sequence ID" value="TVY91612.1"/>
    <property type="molecule type" value="Genomic_DNA"/>
</dbReference>
<evidence type="ECO:0000256" key="4">
    <source>
        <dbReference type="ARBA" id="ARBA00022824"/>
    </source>
</evidence>
<evidence type="ECO:0000256" key="3">
    <source>
        <dbReference type="ARBA" id="ARBA00022692"/>
    </source>
</evidence>
<dbReference type="InterPro" id="IPR035952">
    <property type="entry name" value="Rhomboid-like_sf"/>
</dbReference>
<evidence type="ECO:0000313" key="10">
    <source>
        <dbReference type="Proteomes" id="UP000315522"/>
    </source>
</evidence>
<evidence type="ECO:0000256" key="8">
    <source>
        <dbReference type="SAM" id="MobiDB-lite"/>
    </source>
</evidence>
<accession>A0A559MF68</accession>
<sequence>MSAVDYFKQAPPISRTIAASAFTLSILAYMNVIPFYYVLFIKQTFIQLPPQVWRLITSFLITGPKFGIIFDTYFLYTYGSKLEKASPKFSQPGDFFTYILFVCTVIVGLNMAFTGAYLFTSALVLAFAYTSCQDDRGMKATFYIMQIPAQWMPFAMILMILIMDSPQQAMIAATGLVAAHLHDFLTRLWPEFGGGTNLVPTPAFIRRLFQTQRTTVTHKGYGTSIAQPESSGSGSSSSVLPESWKARGSGHRLGGS</sequence>
<feature type="transmembrane region" description="Helical" evidence="7">
    <location>
        <begin position="140"/>
        <end position="163"/>
    </location>
</feature>
<dbReference type="Proteomes" id="UP000315522">
    <property type="component" value="Unassembled WGS sequence"/>
</dbReference>
<comment type="similarity">
    <text evidence="2 7">Belongs to the derlin family.</text>
</comment>
<organism evidence="9 10">
    <name type="scientific">Lachnellula willkommii</name>
    <dbReference type="NCBI Taxonomy" id="215461"/>
    <lineage>
        <taxon>Eukaryota</taxon>
        <taxon>Fungi</taxon>
        <taxon>Dikarya</taxon>
        <taxon>Ascomycota</taxon>
        <taxon>Pezizomycotina</taxon>
        <taxon>Leotiomycetes</taxon>
        <taxon>Helotiales</taxon>
        <taxon>Lachnaceae</taxon>
        <taxon>Lachnellula</taxon>
    </lineage>
</organism>
<keyword evidence="4 7" id="KW-0256">Endoplasmic reticulum</keyword>
<dbReference type="InterPro" id="IPR007599">
    <property type="entry name" value="DER1"/>
</dbReference>
<name>A0A559MF68_9HELO</name>
<dbReference type="Gene3D" id="1.20.1540.10">
    <property type="entry name" value="Rhomboid-like"/>
    <property type="match status" value="1"/>
</dbReference>
<evidence type="ECO:0000256" key="7">
    <source>
        <dbReference type="RuleBase" id="RU363059"/>
    </source>
</evidence>
<dbReference type="GO" id="GO:0005789">
    <property type="term" value="C:endoplasmic reticulum membrane"/>
    <property type="evidence" value="ECO:0007669"/>
    <property type="project" value="UniProtKB-SubCell"/>
</dbReference>
<keyword evidence="3 7" id="KW-0812">Transmembrane</keyword>
<evidence type="ECO:0000313" key="9">
    <source>
        <dbReference type="EMBL" id="TVY91612.1"/>
    </source>
</evidence>
<evidence type="ECO:0000256" key="6">
    <source>
        <dbReference type="ARBA" id="ARBA00023136"/>
    </source>
</evidence>
<keyword evidence="6 7" id="KW-0472">Membrane</keyword>
<feature type="transmembrane region" description="Helical" evidence="7">
    <location>
        <begin position="17"/>
        <end position="40"/>
    </location>
</feature>
<feature type="transmembrane region" description="Helical" evidence="7">
    <location>
        <begin position="95"/>
        <end position="128"/>
    </location>
</feature>
<dbReference type="GO" id="GO:0006950">
    <property type="term" value="P:response to stress"/>
    <property type="evidence" value="ECO:0007669"/>
    <property type="project" value="UniProtKB-ARBA"/>
</dbReference>
<evidence type="ECO:0000256" key="2">
    <source>
        <dbReference type="ARBA" id="ARBA00008917"/>
    </source>
</evidence>
<comment type="subcellular location">
    <subcellularLocation>
        <location evidence="1 7">Endoplasmic reticulum membrane</location>
        <topology evidence="1 7">Multi-pass membrane protein</topology>
    </subcellularLocation>
</comment>
<dbReference type="Pfam" id="PF04511">
    <property type="entry name" value="DER1"/>
    <property type="match status" value="1"/>
</dbReference>
<feature type="region of interest" description="Disordered" evidence="8">
    <location>
        <begin position="220"/>
        <end position="256"/>
    </location>
</feature>
<dbReference type="SUPFAM" id="SSF144091">
    <property type="entry name" value="Rhomboid-like"/>
    <property type="match status" value="1"/>
</dbReference>